<dbReference type="InterPro" id="IPR014710">
    <property type="entry name" value="RmlC-like_jellyroll"/>
</dbReference>
<dbReference type="GO" id="GO:0005506">
    <property type="term" value="F:iron ion binding"/>
    <property type="evidence" value="ECO:0007669"/>
    <property type="project" value="InterPro"/>
</dbReference>
<sequence>MTTAVATKPDIQIHPGVDSPFLRAVLHPTRALWTPTELRGLTASIHQNLAPSLLDLARFGTDQRWWTRLALTGGVEVWLLSWAPGQGTEPHDHGGASGAFTVGLGTLDEEFRFPGGSVRTAQWEVGETVGFGPDRAHRVHNSGPRHALSVHAYSPPQRPVRDYRDLTDFTGI</sequence>
<dbReference type="Pfam" id="PF05995">
    <property type="entry name" value="CDO_I"/>
    <property type="match status" value="1"/>
</dbReference>
<evidence type="ECO:0000256" key="1">
    <source>
        <dbReference type="ARBA" id="ARBA00006622"/>
    </source>
</evidence>
<accession>A0A916UBF5</accession>
<gene>
    <name evidence="3" type="ORF">GCM10011410_19410</name>
</gene>
<dbReference type="Proteomes" id="UP000641514">
    <property type="component" value="Unassembled WGS sequence"/>
</dbReference>
<feature type="binding site" evidence="2">
    <location>
        <position position="93"/>
    </location>
    <ligand>
        <name>Fe cation</name>
        <dbReference type="ChEBI" id="CHEBI:24875"/>
        <note>catalytic</note>
    </ligand>
</feature>
<feature type="binding site" evidence="2">
    <location>
        <position position="137"/>
    </location>
    <ligand>
        <name>Fe cation</name>
        <dbReference type="ChEBI" id="CHEBI:24875"/>
        <note>catalytic</note>
    </ligand>
</feature>
<proteinExistence type="inferred from homology"/>
<keyword evidence="2" id="KW-0479">Metal-binding</keyword>
<name>A0A916UBF5_9ACTN</name>
<evidence type="ECO:0000313" key="4">
    <source>
        <dbReference type="Proteomes" id="UP000641514"/>
    </source>
</evidence>
<feature type="binding site" evidence="2">
    <location>
        <position position="91"/>
    </location>
    <ligand>
        <name>Fe cation</name>
        <dbReference type="ChEBI" id="CHEBI:24875"/>
        <note>catalytic</note>
    </ligand>
</feature>
<reference evidence="3" key="1">
    <citation type="journal article" date="2014" name="Int. J. Syst. Evol. Microbiol.">
        <title>Complete genome sequence of Corynebacterium casei LMG S-19264T (=DSM 44701T), isolated from a smear-ripened cheese.</title>
        <authorList>
            <consortium name="US DOE Joint Genome Institute (JGI-PGF)"/>
            <person name="Walter F."/>
            <person name="Albersmeier A."/>
            <person name="Kalinowski J."/>
            <person name="Ruckert C."/>
        </authorList>
    </citation>
    <scope>NUCLEOTIDE SEQUENCE</scope>
    <source>
        <strain evidence="3">CGMCC 1.15478</strain>
    </source>
</reference>
<keyword evidence="2" id="KW-0408">Iron</keyword>
<dbReference type="GO" id="GO:0016702">
    <property type="term" value="F:oxidoreductase activity, acting on single donors with incorporation of molecular oxygen, incorporation of two atoms of oxygen"/>
    <property type="evidence" value="ECO:0007669"/>
    <property type="project" value="InterPro"/>
</dbReference>
<keyword evidence="4" id="KW-1185">Reference proteome</keyword>
<dbReference type="Gene3D" id="2.60.120.10">
    <property type="entry name" value="Jelly Rolls"/>
    <property type="match status" value="1"/>
</dbReference>
<keyword evidence="3" id="KW-0560">Oxidoreductase</keyword>
<evidence type="ECO:0000256" key="2">
    <source>
        <dbReference type="PIRSR" id="PIRSR610300-51"/>
    </source>
</evidence>
<dbReference type="CDD" id="cd10548">
    <property type="entry name" value="cupin_CDO"/>
    <property type="match status" value="1"/>
</dbReference>
<keyword evidence="3" id="KW-0223">Dioxygenase</keyword>
<comment type="similarity">
    <text evidence="1">Belongs to the cysteine dioxygenase family.</text>
</comment>
<evidence type="ECO:0000313" key="3">
    <source>
        <dbReference type="EMBL" id="GGC66880.1"/>
    </source>
</evidence>
<dbReference type="InterPro" id="IPR011051">
    <property type="entry name" value="RmlC_Cupin_sf"/>
</dbReference>
<dbReference type="InterPro" id="IPR010300">
    <property type="entry name" value="CDO_1"/>
</dbReference>
<comment type="caution">
    <text evidence="3">The sequence shown here is derived from an EMBL/GenBank/DDBJ whole genome shotgun (WGS) entry which is preliminary data.</text>
</comment>
<organism evidence="3 4">
    <name type="scientific">Hoyosella rhizosphaerae</name>
    <dbReference type="NCBI Taxonomy" id="1755582"/>
    <lineage>
        <taxon>Bacteria</taxon>
        <taxon>Bacillati</taxon>
        <taxon>Actinomycetota</taxon>
        <taxon>Actinomycetes</taxon>
        <taxon>Mycobacteriales</taxon>
        <taxon>Hoyosellaceae</taxon>
        <taxon>Hoyosella</taxon>
    </lineage>
</organism>
<dbReference type="RefSeq" id="WP_188673782.1">
    <property type="nucleotide sequence ID" value="NZ_BMJH01000002.1"/>
</dbReference>
<reference evidence="3" key="2">
    <citation type="submission" date="2020-09" db="EMBL/GenBank/DDBJ databases">
        <authorList>
            <person name="Sun Q."/>
            <person name="Zhou Y."/>
        </authorList>
    </citation>
    <scope>NUCLEOTIDE SEQUENCE</scope>
    <source>
        <strain evidence="3">CGMCC 1.15478</strain>
    </source>
</reference>
<dbReference type="AlphaFoldDB" id="A0A916UBF5"/>
<dbReference type="EMBL" id="BMJH01000002">
    <property type="protein sequence ID" value="GGC66880.1"/>
    <property type="molecule type" value="Genomic_DNA"/>
</dbReference>
<dbReference type="SUPFAM" id="SSF51182">
    <property type="entry name" value="RmlC-like cupins"/>
    <property type="match status" value="1"/>
</dbReference>
<protein>
    <submittedName>
        <fullName evidence="3">Cysteine dioxygenase</fullName>
    </submittedName>
</protein>